<sequence length="109" mass="12565">MELMQRNDVLNYSTVSSTSQHRPSCYCADMMEYMVHVAAPDANNNKYPTSFISGARGVQPTSALKRVRVCQRNNKTNKRTLTKLFKKAWKDPRRQTQKMAQTWKTTTSC</sequence>
<evidence type="ECO:0000313" key="3">
    <source>
        <dbReference type="Proteomes" id="UP000824219"/>
    </source>
</evidence>
<evidence type="ECO:0000256" key="1">
    <source>
        <dbReference type="SAM" id="MobiDB-lite"/>
    </source>
</evidence>
<dbReference type="Proteomes" id="UP000824219">
    <property type="component" value="Linkage Group LG05"/>
</dbReference>
<dbReference type="AlphaFoldDB" id="A0A9D3P3F3"/>
<name>A0A9D3P3F3_9TELE</name>
<feature type="compositionally biased region" description="Polar residues" evidence="1">
    <location>
        <begin position="97"/>
        <end position="109"/>
    </location>
</feature>
<protein>
    <submittedName>
        <fullName evidence="2">Uncharacterized protein</fullName>
    </submittedName>
</protein>
<reference evidence="2 3" key="1">
    <citation type="submission" date="2021-06" db="EMBL/GenBank/DDBJ databases">
        <title>Chromosome-level genome assembly of the red-tail catfish (Hemibagrus wyckioides).</title>
        <authorList>
            <person name="Shao F."/>
        </authorList>
    </citation>
    <scope>NUCLEOTIDE SEQUENCE [LARGE SCALE GENOMIC DNA]</scope>
    <source>
        <strain evidence="2">EC202008001</strain>
        <tissue evidence="2">Blood</tissue>
    </source>
</reference>
<gene>
    <name evidence="2" type="ORF">KOW79_004037</name>
</gene>
<keyword evidence="3" id="KW-1185">Reference proteome</keyword>
<comment type="caution">
    <text evidence="2">The sequence shown here is derived from an EMBL/GenBank/DDBJ whole genome shotgun (WGS) entry which is preliminary data.</text>
</comment>
<proteinExistence type="predicted"/>
<evidence type="ECO:0000313" key="2">
    <source>
        <dbReference type="EMBL" id="KAG7332203.1"/>
    </source>
</evidence>
<feature type="region of interest" description="Disordered" evidence="1">
    <location>
        <begin position="90"/>
        <end position="109"/>
    </location>
</feature>
<dbReference type="EMBL" id="JAHKSW010000005">
    <property type="protein sequence ID" value="KAG7332203.1"/>
    <property type="molecule type" value="Genomic_DNA"/>
</dbReference>
<accession>A0A9D3P3F3</accession>
<organism evidence="2 3">
    <name type="scientific">Hemibagrus wyckioides</name>
    <dbReference type="NCBI Taxonomy" id="337641"/>
    <lineage>
        <taxon>Eukaryota</taxon>
        <taxon>Metazoa</taxon>
        <taxon>Chordata</taxon>
        <taxon>Craniata</taxon>
        <taxon>Vertebrata</taxon>
        <taxon>Euteleostomi</taxon>
        <taxon>Actinopterygii</taxon>
        <taxon>Neopterygii</taxon>
        <taxon>Teleostei</taxon>
        <taxon>Ostariophysi</taxon>
        <taxon>Siluriformes</taxon>
        <taxon>Bagridae</taxon>
        <taxon>Hemibagrus</taxon>
    </lineage>
</organism>